<evidence type="ECO:0000256" key="8">
    <source>
        <dbReference type="SAM" id="SignalP"/>
    </source>
</evidence>
<dbReference type="STRING" id="131310.A0A0N4ZWP9"/>
<dbReference type="InterPro" id="IPR001461">
    <property type="entry name" value="Aspartic_peptidase_A1"/>
</dbReference>
<dbReference type="WBParaSite" id="PTRK_0001311500.1">
    <property type="protein sequence ID" value="PTRK_0001311500.1"/>
    <property type="gene ID" value="PTRK_0001311500"/>
</dbReference>
<dbReference type="Gene3D" id="2.40.70.10">
    <property type="entry name" value="Acid Proteases"/>
    <property type="match status" value="2"/>
</dbReference>
<dbReference type="PANTHER" id="PTHR47966:SF45">
    <property type="entry name" value="PEPTIDASE A1 DOMAIN-CONTAINING PROTEIN"/>
    <property type="match status" value="1"/>
</dbReference>
<keyword evidence="8" id="KW-0732">Signal</keyword>
<feature type="signal peptide" evidence="8">
    <location>
        <begin position="1"/>
        <end position="20"/>
    </location>
</feature>
<proteinExistence type="inferred from homology"/>
<keyword evidence="4 7" id="KW-0378">Hydrolase</keyword>
<feature type="disulfide bond" evidence="6">
    <location>
        <begin position="103"/>
        <end position="112"/>
    </location>
</feature>
<dbReference type="SUPFAM" id="SSF50630">
    <property type="entry name" value="Acid proteases"/>
    <property type="match status" value="1"/>
</dbReference>
<evidence type="ECO:0000256" key="7">
    <source>
        <dbReference type="RuleBase" id="RU000454"/>
    </source>
</evidence>
<dbReference type="AlphaFoldDB" id="A0A0N4ZWP9"/>
<feature type="disulfide bond" evidence="6">
    <location>
        <begin position="317"/>
        <end position="349"/>
    </location>
</feature>
<organism evidence="10 11">
    <name type="scientific">Parastrongyloides trichosuri</name>
    <name type="common">Possum-specific nematode worm</name>
    <dbReference type="NCBI Taxonomy" id="131310"/>
    <lineage>
        <taxon>Eukaryota</taxon>
        <taxon>Metazoa</taxon>
        <taxon>Ecdysozoa</taxon>
        <taxon>Nematoda</taxon>
        <taxon>Chromadorea</taxon>
        <taxon>Rhabditida</taxon>
        <taxon>Tylenchina</taxon>
        <taxon>Panagrolaimomorpha</taxon>
        <taxon>Strongyloidoidea</taxon>
        <taxon>Strongyloididae</taxon>
        <taxon>Parastrongyloides</taxon>
    </lineage>
</organism>
<dbReference type="InterPro" id="IPR034164">
    <property type="entry name" value="Pepsin-like_dom"/>
</dbReference>
<evidence type="ECO:0000259" key="9">
    <source>
        <dbReference type="PROSITE" id="PS51767"/>
    </source>
</evidence>
<dbReference type="InterPro" id="IPR021109">
    <property type="entry name" value="Peptidase_aspartic_dom_sf"/>
</dbReference>
<protein>
    <submittedName>
        <fullName evidence="11">Peptidase A1 domain-containing protein</fullName>
    </submittedName>
</protein>
<feature type="chain" id="PRO_5005892552" evidence="8">
    <location>
        <begin position="21"/>
        <end position="393"/>
    </location>
</feature>
<dbReference type="GO" id="GO:0006508">
    <property type="term" value="P:proteolysis"/>
    <property type="evidence" value="ECO:0007669"/>
    <property type="project" value="UniProtKB-KW"/>
</dbReference>
<name>A0A0N4ZWP9_PARTI</name>
<keyword evidence="6" id="KW-1015">Disulfide bond</keyword>
<evidence type="ECO:0000256" key="5">
    <source>
        <dbReference type="PIRSR" id="PIRSR601461-1"/>
    </source>
</evidence>
<keyword evidence="3 7" id="KW-0064">Aspartyl protease</keyword>
<evidence type="ECO:0000256" key="2">
    <source>
        <dbReference type="ARBA" id="ARBA00022670"/>
    </source>
</evidence>
<feature type="active site" evidence="5">
    <location>
        <position position="90"/>
    </location>
</feature>
<dbReference type="PRINTS" id="PR00792">
    <property type="entry name" value="PEPSIN"/>
</dbReference>
<feature type="domain" description="Peptidase A1" evidence="9">
    <location>
        <begin position="72"/>
        <end position="389"/>
    </location>
</feature>
<dbReference type="CDD" id="cd05471">
    <property type="entry name" value="pepsin_like"/>
    <property type="match status" value="1"/>
</dbReference>
<dbReference type="Pfam" id="PF00026">
    <property type="entry name" value="Asp"/>
    <property type="match status" value="1"/>
</dbReference>
<accession>A0A0N4ZWP9</accession>
<evidence type="ECO:0000313" key="11">
    <source>
        <dbReference type="WBParaSite" id="PTRK_0001311500.1"/>
    </source>
</evidence>
<dbReference type="PROSITE" id="PS00141">
    <property type="entry name" value="ASP_PROTEASE"/>
    <property type="match status" value="1"/>
</dbReference>
<evidence type="ECO:0000313" key="10">
    <source>
        <dbReference type="Proteomes" id="UP000038045"/>
    </source>
</evidence>
<keyword evidence="2 7" id="KW-0645">Protease</keyword>
<evidence type="ECO:0000256" key="1">
    <source>
        <dbReference type="ARBA" id="ARBA00007447"/>
    </source>
</evidence>
<feature type="active site" evidence="5">
    <location>
        <position position="282"/>
    </location>
</feature>
<comment type="similarity">
    <text evidence="1 7">Belongs to the peptidase A1 family.</text>
</comment>
<dbReference type="InterPro" id="IPR001969">
    <property type="entry name" value="Aspartic_peptidase_AS"/>
</dbReference>
<dbReference type="PROSITE" id="PS51767">
    <property type="entry name" value="PEPTIDASE_A1"/>
    <property type="match status" value="1"/>
</dbReference>
<dbReference type="FunFam" id="2.40.70.10:FF:000115">
    <property type="entry name" value="Lysosomal aspartic protease"/>
    <property type="match status" value="1"/>
</dbReference>
<dbReference type="InterPro" id="IPR033121">
    <property type="entry name" value="PEPTIDASE_A1"/>
</dbReference>
<dbReference type="PANTHER" id="PTHR47966">
    <property type="entry name" value="BETA-SITE APP-CLEAVING ENZYME, ISOFORM A-RELATED"/>
    <property type="match status" value="1"/>
</dbReference>
<reference evidence="11" key="1">
    <citation type="submission" date="2017-02" db="UniProtKB">
        <authorList>
            <consortium name="WormBaseParasite"/>
        </authorList>
    </citation>
    <scope>IDENTIFICATION</scope>
</reference>
<dbReference type="GO" id="GO:0005764">
    <property type="term" value="C:lysosome"/>
    <property type="evidence" value="ECO:0007669"/>
    <property type="project" value="TreeGrafter"/>
</dbReference>
<keyword evidence="10" id="KW-1185">Reference proteome</keyword>
<evidence type="ECO:0000256" key="4">
    <source>
        <dbReference type="ARBA" id="ARBA00022801"/>
    </source>
</evidence>
<evidence type="ECO:0000256" key="6">
    <source>
        <dbReference type="PIRSR" id="PIRSR601461-2"/>
    </source>
</evidence>
<evidence type="ECO:0000256" key="3">
    <source>
        <dbReference type="ARBA" id="ARBA00022750"/>
    </source>
</evidence>
<dbReference type="Proteomes" id="UP000038045">
    <property type="component" value="Unplaced"/>
</dbReference>
<dbReference type="GO" id="GO:0004190">
    <property type="term" value="F:aspartic-type endopeptidase activity"/>
    <property type="evidence" value="ECO:0007669"/>
    <property type="project" value="UniProtKB-KW"/>
</dbReference>
<sequence length="393" mass="43877">MKLFILFSIFIILIESKVYQIPVYGVESVQKKLMRTGEWESYYKRRQSLMRHNIREGLIIGQSVNDYEDSEYLGNITIGTPGQLFAVVLDTGSANLWVVDKSCNEGSSRVHCADKRKFDSSRSSTYTKNGKSFKIEYGIGWARGFFGEDAMSFIGESNRLNISKVTFGQANAISEDNGKSPIDGILGLGFKAIAYDQITPPLIEAINDGLISRPIFTVYLQKKGKANGEIGGMYTYGGLDEINCGPIMTYQKLTSASYWQFRMNSIGYRNKVFRNGWEAIADTGTSVIGGPKMIMDTIAKEIGGTWNGGLGVYEIPCKKNSNVLQIQIESQVYEVSLNDMISVIKDDKCMLNLLPLEGMSLGNQFILGAPFHFAYCITYDIGNKRLGFSYHKR</sequence>